<keyword evidence="3" id="KW-1185">Reference proteome</keyword>
<dbReference type="EMBL" id="VIWO01000005">
    <property type="protein sequence ID" value="TWF39914.1"/>
    <property type="molecule type" value="Genomic_DNA"/>
</dbReference>
<gene>
    <name evidence="2" type="ORF">FHW36_105355</name>
</gene>
<dbReference type="OrthoDB" id="678409at2"/>
<feature type="compositionally biased region" description="Polar residues" evidence="1">
    <location>
        <begin position="36"/>
        <end position="46"/>
    </location>
</feature>
<organism evidence="2 3">
    <name type="scientific">Chitinophaga polysaccharea</name>
    <dbReference type="NCBI Taxonomy" id="1293035"/>
    <lineage>
        <taxon>Bacteria</taxon>
        <taxon>Pseudomonadati</taxon>
        <taxon>Bacteroidota</taxon>
        <taxon>Chitinophagia</taxon>
        <taxon>Chitinophagales</taxon>
        <taxon>Chitinophagaceae</taxon>
        <taxon>Chitinophaga</taxon>
    </lineage>
</organism>
<comment type="caution">
    <text evidence="2">The sequence shown here is derived from an EMBL/GenBank/DDBJ whole genome shotgun (WGS) entry which is preliminary data.</text>
</comment>
<evidence type="ECO:0000313" key="2">
    <source>
        <dbReference type="EMBL" id="TWF39914.1"/>
    </source>
</evidence>
<protein>
    <submittedName>
        <fullName evidence="2">Uncharacterized protein</fullName>
    </submittedName>
</protein>
<evidence type="ECO:0000256" key="1">
    <source>
        <dbReference type="SAM" id="MobiDB-lite"/>
    </source>
</evidence>
<dbReference type="AlphaFoldDB" id="A0A561PP74"/>
<evidence type="ECO:0000313" key="3">
    <source>
        <dbReference type="Proteomes" id="UP000320811"/>
    </source>
</evidence>
<feature type="region of interest" description="Disordered" evidence="1">
    <location>
        <begin position="29"/>
        <end position="50"/>
    </location>
</feature>
<dbReference type="Proteomes" id="UP000320811">
    <property type="component" value="Unassembled WGS sequence"/>
</dbReference>
<reference evidence="2 3" key="1">
    <citation type="submission" date="2019-06" db="EMBL/GenBank/DDBJ databases">
        <title>Sorghum-associated microbial communities from plants grown in Nebraska, USA.</title>
        <authorList>
            <person name="Schachtman D."/>
        </authorList>
    </citation>
    <scope>NUCLEOTIDE SEQUENCE [LARGE SCALE GENOMIC DNA]</scope>
    <source>
        <strain evidence="2 3">1209</strain>
    </source>
</reference>
<accession>A0A561PP74</accession>
<proteinExistence type="predicted"/>
<name>A0A561PP74_9BACT</name>
<dbReference type="RefSeq" id="WP_145671089.1">
    <property type="nucleotide sequence ID" value="NZ_VIWO01000005.1"/>
</dbReference>
<sequence length="61" mass="6780">MDKLQKLNAKKVESLETIKGGRAFLMEESLEDSGESAGTTVHSPTHYSGPDVYLCDHKRDK</sequence>